<name>A0A4R7J4N2_9ACTN</name>
<keyword evidence="1" id="KW-1133">Transmembrane helix</keyword>
<protein>
    <submittedName>
        <fullName evidence="2">Uncharacterized protein</fullName>
    </submittedName>
</protein>
<accession>A0A4R7J4N2</accession>
<keyword evidence="1" id="KW-0812">Transmembrane</keyword>
<evidence type="ECO:0000313" key="3">
    <source>
        <dbReference type="Proteomes" id="UP000295371"/>
    </source>
</evidence>
<gene>
    <name evidence="2" type="ORF">CLV29_2768</name>
</gene>
<evidence type="ECO:0000256" key="1">
    <source>
        <dbReference type="SAM" id="Phobius"/>
    </source>
</evidence>
<keyword evidence="3" id="KW-1185">Reference proteome</keyword>
<comment type="caution">
    <text evidence="2">The sequence shown here is derived from an EMBL/GenBank/DDBJ whole genome shotgun (WGS) entry which is preliminary data.</text>
</comment>
<feature type="transmembrane region" description="Helical" evidence="1">
    <location>
        <begin position="56"/>
        <end position="78"/>
    </location>
</feature>
<proteinExistence type="predicted"/>
<dbReference type="EMBL" id="SOAW01000002">
    <property type="protein sequence ID" value="TDT31349.1"/>
    <property type="molecule type" value="Genomic_DNA"/>
</dbReference>
<reference evidence="2 3" key="1">
    <citation type="submission" date="2019-03" db="EMBL/GenBank/DDBJ databases">
        <title>Genomic Encyclopedia of Archaeal and Bacterial Type Strains, Phase II (KMG-II): from individual species to whole genera.</title>
        <authorList>
            <person name="Goeker M."/>
        </authorList>
    </citation>
    <scope>NUCLEOTIDE SEQUENCE [LARGE SCALE GENOMIC DNA]</scope>
    <source>
        <strain evidence="2 3">DSM 24323</strain>
    </source>
</reference>
<dbReference type="RefSeq" id="WP_133755639.1">
    <property type="nucleotide sequence ID" value="NZ_SOAW01000002.1"/>
</dbReference>
<evidence type="ECO:0000313" key="2">
    <source>
        <dbReference type="EMBL" id="TDT31349.1"/>
    </source>
</evidence>
<dbReference type="Proteomes" id="UP000295371">
    <property type="component" value="Unassembled WGS sequence"/>
</dbReference>
<keyword evidence="1" id="KW-0472">Membrane</keyword>
<dbReference type="AlphaFoldDB" id="A0A4R7J4N2"/>
<sequence length="79" mass="8910">MRDDERPEADRIRDPRSKADRELRQVYVNGRGTSADRLRLKADRQQADFNAASTRLWVAIGIAIVVFGLLLKGCELLVG</sequence>
<organism evidence="2 3">
    <name type="scientific">Naumannella halotolerans</name>
    <dbReference type="NCBI Taxonomy" id="993414"/>
    <lineage>
        <taxon>Bacteria</taxon>
        <taxon>Bacillati</taxon>
        <taxon>Actinomycetota</taxon>
        <taxon>Actinomycetes</taxon>
        <taxon>Propionibacteriales</taxon>
        <taxon>Propionibacteriaceae</taxon>
        <taxon>Naumannella</taxon>
    </lineage>
</organism>